<dbReference type="AlphaFoldDB" id="A0A402BDS0"/>
<gene>
    <name evidence="1" type="ORF">KDA_50650</name>
</gene>
<evidence type="ECO:0000313" key="1">
    <source>
        <dbReference type="EMBL" id="GCE29581.1"/>
    </source>
</evidence>
<evidence type="ECO:0000313" key="2">
    <source>
        <dbReference type="Proteomes" id="UP000287171"/>
    </source>
</evidence>
<keyword evidence="2" id="KW-1185">Reference proteome</keyword>
<accession>A0A402BDS0</accession>
<reference evidence="2" key="1">
    <citation type="submission" date="2018-12" db="EMBL/GenBank/DDBJ databases">
        <title>Tengunoibacter tsumagoiensis gen. nov., sp. nov., Dictyobacter kobayashii sp. nov., D. alpinus sp. nov., and D. joshuensis sp. nov. and description of Dictyobacteraceae fam. nov. within the order Ktedonobacterales isolated from Tengu-no-mugimeshi.</title>
        <authorList>
            <person name="Wang C.M."/>
            <person name="Zheng Y."/>
            <person name="Sakai Y."/>
            <person name="Toyoda A."/>
            <person name="Minakuchi Y."/>
            <person name="Abe K."/>
            <person name="Yokota A."/>
            <person name="Yabe S."/>
        </authorList>
    </citation>
    <scope>NUCLEOTIDE SEQUENCE [LARGE SCALE GENOMIC DNA]</scope>
    <source>
        <strain evidence="2">Uno16</strain>
    </source>
</reference>
<protein>
    <submittedName>
        <fullName evidence="1">Uncharacterized protein</fullName>
    </submittedName>
</protein>
<proteinExistence type="predicted"/>
<organism evidence="1 2">
    <name type="scientific">Dictyobacter alpinus</name>
    <dbReference type="NCBI Taxonomy" id="2014873"/>
    <lineage>
        <taxon>Bacteria</taxon>
        <taxon>Bacillati</taxon>
        <taxon>Chloroflexota</taxon>
        <taxon>Ktedonobacteria</taxon>
        <taxon>Ktedonobacterales</taxon>
        <taxon>Dictyobacteraceae</taxon>
        <taxon>Dictyobacter</taxon>
    </lineage>
</organism>
<comment type="caution">
    <text evidence="1">The sequence shown here is derived from an EMBL/GenBank/DDBJ whole genome shotgun (WGS) entry which is preliminary data.</text>
</comment>
<dbReference type="Proteomes" id="UP000287171">
    <property type="component" value="Unassembled WGS sequence"/>
</dbReference>
<sequence>MIEHRKVQFVCEEGTIKQAKNDQGWSGPPSLSRSKEHQYIRTTNITHLSPLVHYKYLFIWHVSFHITNYQFF</sequence>
<name>A0A402BDS0_9CHLR</name>
<dbReference type="EMBL" id="BIFT01000002">
    <property type="protein sequence ID" value="GCE29581.1"/>
    <property type="molecule type" value="Genomic_DNA"/>
</dbReference>